<reference evidence="3" key="1">
    <citation type="journal article" date="2019" name="Int. J. Syst. Evol. Microbiol.">
        <title>The Global Catalogue of Microorganisms (GCM) 10K type strain sequencing project: providing services to taxonomists for standard genome sequencing and annotation.</title>
        <authorList>
            <consortium name="The Broad Institute Genomics Platform"/>
            <consortium name="The Broad Institute Genome Sequencing Center for Infectious Disease"/>
            <person name="Wu L."/>
            <person name="Ma J."/>
        </authorList>
    </citation>
    <scope>NUCLEOTIDE SEQUENCE [LARGE SCALE GENOMIC DNA]</scope>
    <source>
        <strain evidence="3">CCUG 56698</strain>
    </source>
</reference>
<evidence type="ECO:0000313" key="3">
    <source>
        <dbReference type="Proteomes" id="UP001596527"/>
    </source>
</evidence>
<proteinExistence type="predicted"/>
<dbReference type="RefSeq" id="WP_380975732.1">
    <property type="nucleotide sequence ID" value="NZ_JBHTEF010000001.1"/>
</dbReference>
<accession>A0ABW2SQ17</accession>
<dbReference type="InterPro" id="IPR014729">
    <property type="entry name" value="Rossmann-like_a/b/a_fold"/>
</dbReference>
<dbReference type="InterPro" id="IPR006016">
    <property type="entry name" value="UspA"/>
</dbReference>
<dbReference type="EMBL" id="JBHTEF010000001">
    <property type="protein sequence ID" value="MFC7581974.1"/>
    <property type="molecule type" value="Genomic_DNA"/>
</dbReference>
<dbReference type="Pfam" id="PF00582">
    <property type="entry name" value="Usp"/>
    <property type="match status" value="1"/>
</dbReference>
<sequence>MGPARVPQPSLERMVPFPAHPVLVGVVPGQDPLVLRTAAALARAVGAARLDAAYVDTSRVVVDELPDGTVRHAPMDPDAEGGDWRAARDLLARQIGEALGEVPADEGGAAEPGGIPWRLWYLAGRPDRSLTHLARATDASVIVVGARRARSARGQIRELVEGSVSVHLAHHQHRPVLTVPTDVVDWKELPASWTH</sequence>
<evidence type="ECO:0000313" key="2">
    <source>
        <dbReference type="EMBL" id="MFC7581974.1"/>
    </source>
</evidence>
<organism evidence="2 3">
    <name type="scientific">Schaalia naturae</name>
    <dbReference type="NCBI Taxonomy" id="635203"/>
    <lineage>
        <taxon>Bacteria</taxon>
        <taxon>Bacillati</taxon>
        <taxon>Actinomycetota</taxon>
        <taxon>Actinomycetes</taxon>
        <taxon>Actinomycetales</taxon>
        <taxon>Actinomycetaceae</taxon>
        <taxon>Schaalia</taxon>
    </lineage>
</organism>
<dbReference type="SUPFAM" id="SSF52402">
    <property type="entry name" value="Adenine nucleotide alpha hydrolases-like"/>
    <property type="match status" value="1"/>
</dbReference>
<evidence type="ECO:0000259" key="1">
    <source>
        <dbReference type="Pfam" id="PF00582"/>
    </source>
</evidence>
<gene>
    <name evidence="2" type="ORF">ACFQWG_12290</name>
</gene>
<feature type="domain" description="UspA" evidence="1">
    <location>
        <begin position="22"/>
        <end position="180"/>
    </location>
</feature>
<keyword evidence="3" id="KW-1185">Reference proteome</keyword>
<comment type="caution">
    <text evidence="2">The sequence shown here is derived from an EMBL/GenBank/DDBJ whole genome shotgun (WGS) entry which is preliminary data.</text>
</comment>
<name>A0ABW2SQ17_9ACTO</name>
<dbReference type="Proteomes" id="UP001596527">
    <property type="component" value="Unassembled WGS sequence"/>
</dbReference>
<protein>
    <submittedName>
        <fullName evidence="2">Universal stress protein</fullName>
    </submittedName>
</protein>
<dbReference type="Gene3D" id="3.40.50.620">
    <property type="entry name" value="HUPs"/>
    <property type="match status" value="1"/>
</dbReference>